<feature type="region of interest" description="Disordered" evidence="1">
    <location>
        <begin position="89"/>
        <end position="108"/>
    </location>
</feature>
<proteinExistence type="predicted"/>
<gene>
    <name evidence="2" type="ORF">HRI_002121200</name>
</gene>
<sequence>MAAALERRRKEKRRMKTLLRALRQKAKHCEMLKKKKQNMLAEEAPKEKMVHDFMLFIEAIHRNDTETVQKFDENSMMIAIRSMVEGGGGHSGHNGVFAADGAEQEAPI</sequence>
<comment type="caution">
    <text evidence="2">The sequence shown here is derived from an EMBL/GenBank/DDBJ whole genome shotgun (WGS) entry which is preliminary data.</text>
</comment>
<dbReference type="EMBL" id="BSYR01000020">
    <property type="protein sequence ID" value="GMI84519.1"/>
    <property type="molecule type" value="Genomic_DNA"/>
</dbReference>
<dbReference type="OrthoDB" id="1002512at2759"/>
<protein>
    <submittedName>
        <fullName evidence="2">Uncharacterized protein</fullName>
    </submittedName>
</protein>
<accession>A0A9W7HVQ6</accession>
<keyword evidence="3" id="KW-1185">Reference proteome</keyword>
<evidence type="ECO:0000313" key="2">
    <source>
        <dbReference type="EMBL" id="GMI84519.1"/>
    </source>
</evidence>
<dbReference type="Proteomes" id="UP001165190">
    <property type="component" value="Unassembled WGS sequence"/>
</dbReference>
<dbReference type="AlphaFoldDB" id="A0A9W7HVQ6"/>
<reference evidence="2" key="1">
    <citation type="submission" date="2023-05" db="EMBL/GenBank/DDBJ databases">
        <title>Genome and transcriptome analyses reveal genes involved in the formation of fine ridges on petal epidermal cells in Hibiscus trionum.</title>
        <authorList>
            <person name="Koshimizu S."/>
            <person name="Masuda S."/>
            <person name="Ishii T."/>
            <person name="Shirasu K."/>
            <person name="Hoshino A."/>
            <person name="Arita M."/>
        </authorList>
    </citation>
    <scope>NUCLEOTIDE SEQUENCE</scope>
    <source>
        <strain evidence="2">Hamamatsu line</strain>
    </source>
</reference>
<evidence type="ECO:0000256" key="1">
    <source>
        <dbReference type="SAM" id="MobiDB-lite"/>
    </source>
</evidence>
<name>A0A9W7HVQ6_HIBTR</name>
<evidence type="ECO:0000313" key="3">
    <source>
        <dbReference type="Proteomes" id="UP001165190"/>
    </source>
</evidence>
<organism evidence="2 3">
    <name type="scientific">Hibiscus trionum</name>
    <name type="common">Flower of an hour</name>
    <dbReference type="NCBI Taxonomy" id="183268"/>
    <lineage>
        <taxon>Eukaryota</taxon>
        <taxon>Viridiplantae</taxon>
        <taxon>Streptophyta</taxon>
        <taxon>Embryophyta</taxon>
        <taxon>Tracheophyta</taxon>
        <taxon>Spermatophyta</taxon>
        <taxon>Magnoliopsida</taxon>
        <taxon>eudicotyledons</taxon>
        <taxon>Gunneridae</taxon>
        <taxon>Pentapetalae</taxon>
        <taxon>rosids</taxon>
        <taxon>malvids</taxon>
        <taxon>Malvales</taxon>
        <taxon>Malvaceae</taxon>
        <taxon>Malvoideae</taxon>
        <taxon>Hibiscus</taxon>
    </lineage>
</organism>